<proteinExistence type="predicted"/>
<evidence type="ECO:0000313" key="6">
    <source>
        <dbReference type="EMBL" id="KAA9331905.1"/>
    </source>
</evidence>
<feature type="signal peptide" evidence="4">
    <location>
        <begin position="1"/>
        <end position="20"/>
    </location>
</feature>
<comment type="subcellular location">
    <subcellularLocation>
        <location evidence="1">Cell outer membrane</location>
    </subcellularLocation>
</comment>
<keyword evidence="6" id="KW-0675">Receptor</keyword>
<dbReference type="InterPro" id="IPR041700">
    <property type="entry name" value="OMP_b-brl_3"/>
</dbReference>
<accession>A0A5N1IQV0</accession>
<dbReference type="Gene3D" id="2.170.130.10">
    <property type="entry name" value="TonB-dependent receptor, plug domain"/>
    <property type="match status" value="1"/>
</dbReference>
<dbReference type="Pfam" id="PF13715">
    <property type="entry name" value="CarbopepD_reg_2"/>
    <property type="match status" value="1"/>
</dbReference>
<dbReference type="EMBL" id="VTWT01000007">
    <property type="protein sequence ID" value="KAA9331905.1"/>
    <property type="molecule type" value="Genomic_DNA"/>
</dbReference>
<dbReference type="Gene3D" id="2.60.40.1120">
    <property type="entry name" value="Carboxypeptidase-like, regulatory domain"/>
    <property type="match status" value="1"/>
</dbReference>
<dbReference type="PANTHER" id="PTHR40980:SF4">
    <property type="entry name" value="TONB-DEPENDENT RECEPTOR-LIKE BETA-BARREL DOMAIN-CONTAINING PROTEIN"/>
    <property type="match status" value="1"/>
</dbReference>
<comment type="caution">
    <text evidence="6">The sequence shown here is derived from an EMBL/GenBank/DDBJ whole genome shotgun (WGS) entry which is preliminary data.</text>
</comment>
<dbReference type="InterPro" id="IPR037066">
    <property type="entry name" value="Plug_dom_sf"/>
</dbReference>
<dbReference type="AlphaFoldDB" id="A0A5N1IQV0"/>
<protein>
    <submittedName>
        <fullName evidence="6">TonB-dependent receptor</fullName>
    </submittedName>
</protein>
<dbReference type="Proteomes" id="UP000326570">
    <property type="component" value="Unassembled WGS sequence"/>
</dbReference>
<evidence type="ECO:0000256" key="3">
    <source>
        <dbReference type="ARBA" id="ARBA00023237"/>
    </source>
</evidence>
<dbReference type="Gene3D" id="2.40.170.20">
    <property type="entry name" value="TonB-dependent receptor, beta-barrel domain"/>
    <property type="match status" value="1"/>
</dbReference>
<keyword evidence="3" id="KW-0998">Cell outer membrane</keyword>
<keyword evidence="2" id="KW-0472">Membrane</keyword>
<sequence>MKKIYLLFLTLCAFCSVTHGQTDSAKGIIRGIVTDSASNTALDYVSISLKESGKTEILRSTYTNEKGEFSFSGLILKPYEVLISYVGYQPKTIKVESLSATRPTVNLPKIKLQPSTKQLQEVEVTSQKILVTQDIDKISYDVEADPESKSNTVLDMLRKVPMVTVDADDNIKLKGNSNYKVLINGKASALFARNPKDVLKSMPASSIKKIEVITSPPAKYEAEGIGGIINIITNKDTPGGYNGSVNVGARTPTGFNAGAYLTVKTGKFGASANYGTNSWTSPRNTNNFIRQDLLRNTQFTQTGEGKNTGGNHYGGLQLSYELDSLNLFTGNATLYDGDNDIQMNQQALLESGTTTLQQYLRTNDRNEYWNGHEVGLDYQRGFRRNKEQLLTLSYKFSRNGYGNQVDFTYEPLLNYQKLKGRTDNASNEREHTVQADYVQPFGENNLEVGLKSITRLNDSKYFYDTLNHASGQFINDPKQTNNFDYHQDIYAAYASVTLKKNDWGLKLGSRLEETRINANFSSSETSAQQDYLNLIPSIALSRKLKEMQDLKLSYNQRIERPGLWFLNPYVNRIDVKNISYGNPDLDATTSHNFELAHSTFVKNSSFNTSASYTFTNNSIQQFTTIYPDSAVTTYGNLGREQNLGFSVNTNLNLTDKLNLNLNTSLNYVILNGFLQDKPVQNEGFTAGIFGYGSYKFEKKWRLSANMGYYSRSITLQGRNGGYYFNSLTLTKTFLKDDKATASLWVQSPFQKFRRWESELNDPAFTQTQKGAFQLRRIGISFSYKFGKLKGGIASKKRGIQNDDVKGGKSGGGS</sequence>
<gene>
    <name evidence="6" type="ORF">F0P94_13990</name>
</gene>
<evidence type="ECO:0000256" key="4">
    <source>
        <dbReference type="SAM" id="SignalP"/>
    </source>
</evidence>
<dbReference type="SUPFAM" id="SSF56935">
    <property type="entry name" value="Porins"/>
    <property type="match status" value="1"/>
</dbReference>
<evidence type="ECO:0000313" key="7">
    <source>
        <dbReference type="Proteomes" id="UP000326570"/>
    </source>
</evidence>
<keyword evidence="7" id="KW-1185">Reference proteome</keyword>
<name>A0A5N1IQV0_9BACT</name>
<dbReference type="PANTHER" id="PTHR40980">
    <property type="entry name" value="PLUG DOMAIN-CONTAINING PROTEIN"/>
    <property type="match status" value="1"/>
</dbReference>
<dbReference type="SUPFAM" id="SSF49464">
    <property type="entry name" value="Carboxypeptidase regulatory domain-like"/>
    <property type="match status" value="1"/>
</dbReference>
<dbReference type="GO" id="GO:0009279">
    <property type="term" value="C:cell outer membrane"/>
    <property type="evidence" value="ECO:0007669"/>
    <property type="project" value="UniProtKB-SubCell"/>
</dbReference>
<evidence type="ECO:0000259" key="5">
    <source>
        <dbReference type="Pfam" id="PF14905"/>
    </source>
</evidence>
<dbReference type="Pfam" id="PF14905">
    <property type="entry name" value="OMP_b-brl_3"/>
    <property type="match status" value="1"/>
</dbReference>
<dbReference type="InterPro" id="IPR008969">
    <property type="entry name" value="CarboxyPept-like_regulatory"/>
</dbReference>
<evidence type="ECO:0000256" key="2">
    <source>
        <dbReference type="ARBA" id="ARBA00023136"/>
    </source>
</evidence>
<evidence type="ECO:0000256" key="1">
    <source>
        <dbReference type="ARBA" id="ARBA00004442"/>
    </source>
</evidence>
<organism evidence="6 7">
    <name type="scientific">Adhaeribacter soli</name>
    <dbReference type="NCBI Taxonomy" id="2607655"/>
    <lineage>
        <taxon>Bacteria</taxon>
        <taxon>Pseudomonadati</taxon>
        <taxon>Bacteroidota</taxon>
        <taxon>Cytophagia</taxon>
        <taxon>Cytophagales</taxon>
        <taxon>Hymenobacteraceae</taxon>
        <taxon>Adhaeribacter</taxon>
    </lineage>
</organism>
<feature type="domain" description="Outer membrane protein beta-barrel" evidence="5">
    <location>
        <begin position="385"/>
        <end position="783"/>
    </location>
</feature>
<dbReference type="InterPro" id="IPR036942">
    <property type="entry name" value="Beta-barrel_TonB_sf"/>
</dbReference>
<reference evidence="6 7" key="1">
    <citation type="submission" date="2019-09" db="EMBL/GenBank/DDBJ databases">
        <title>Genome sequence of Adhaeribacter sp. M2.</title>
        <authorList>
            <person name="Srinivasan S."/>
        </authorList>
    </citation>
    <scope>NUCLEOTIDE SEQUENCE [LARGE SCALE GENOMIC DNA]</scope>
    <source>
        <strain evidence="6 7">M2</strain>
    </source>
</reference>
<keyword evidence="4" id="KW-0732">Signal</keyword>
<feature type="chain" id="PRO_5024921085" evidence="4">
    <location>
        <begin position="21"/>
        <end position="813"/>
    </location>
</feature>